<feature type="transmembrane region" description="Helical" evidence="13">
    <location>
        <begin position="535"/>
        <end position="554"/>
    </location>
</feature>
<name>A0A8X8ZAB2_SALSN</name>
<dbReference type="Proteomes" id="UP000298416">
    <property type="component" value="Unassembled WGS sequence"/>
</dbReference>
<comment type="subcellular location">
    <subcellularLocation>
        <location evidence="1">Membrane</location>
        <topology evidence="1">Multi-pass membrane protein</topology>
    </subcellularLocation>
</comment>
<organism evidence="15">
    <name type="scientific">Salvia splendens</name>
    <name type="common">Scarlet sage</name>
    <dbReference type="NCBI Taxonomy" id="180675"/>
    <lineage>
        <taxon>Eukaryota</taxon>
        <taxon>Viridiplantae</taxon>
        <taxon>Streptophyta</taxon>
        <taxon>Embryophyta</taxon>
        <taxon>Tracheophyta</taxon>
        <taxon>Spermatophyta</taxon>
        <taxon>Magnoliopsida</taxon>
        <taxon>eudicotyledons</taxon>
        <taxon>Gunneridae</taxon>
        <taxon>Pentapetalae</taxon>
        <taxon>asterids</taxon>
        <taxon>lamiids</taxon>
        <taxon>Lamiales</taxon>
        <taxon>Lamiaceae</taxon>
        <taxon>Nepetoideae</taxon>
        <taxon>Mentheae</taxon>
        <taxon>Salviinae</taxon>
        <taxon>Salvia</taxon>
        <taxon>Salvia subgen. Calosphace</taxon>
        <taxon>core Calosphace</taxon>
    </lineage>
</organism>
<comment type="function">
    <text evidence="12">Glutamate-gated receptor that probably acts as a non-selective cation channel. May be involved in light-signal transduction and calcium homeostasis via the regulation of calcium influx into cells.</text>
</comment>
<keyword evidence="9" id="KW-0325">Glycoprotein</keyword>
<evidence type="ECO:0000259" key="14">
    <source>
        <dbReference type="SMART" id="SM00079"/>
    </source>
</evidence>
<evidence type="ECO:0000313" key="16">
    <source>
        <dbReference type="Proteomes" id="UP000298416"/>
    </source>
</evidence>
<proteinExistence type="predicted"/>
<dbReference type="InterPro" id="IPR001828">
    <property type="entry name" value="ANF_lig-bd_rcpt"/>
</dbReference>
<dbReference type="InterPro" id="IPR028082">
    <property type="entry name" value="Peripla_BP_I"/>
</dbReference>
<evidence type="ECO:0000256" key="10">
    <source>
        <dbReference type="ARBA" id="ARBA00023286"/>
    </source>
</evidence>
<dbReference type="Pfam" id="PF00060">
    <property type="entry name" value="Lig_chan"/>
    <property type="match status" value="2"/>
</dbReference>
<feature type="domain" description="Ionotropic glutamate receptor C-terminal" evidence="14">
    <location>
        <begin position="412"/>
        <end position="782"/>
    </location>
</feature>
<keyword evidence="8" id="KW-0675">Receptor</keyword>
<dbReference type="Pfam" id="PF01094">
    <property type="entry name" value="ANF_receptor"/>
    <property type="match status" value="2"/>
</dbReference>
<evidence type="ECO:0000256" key="8">
    <source>
        <dbReference type="ARBA" id="ARBA00023170"/>
    </source>
</evidence>
<dbReference type="CDD" id="cd19990">
    <property type="entry name" value="PBP1_GABAb_receptor_plant"/>
    <property type="match status" value="2"/>
</dbReference>
<dbReference type="Gene3D" id="1.10.287.70">
    <property type="match status" value="2"/>
</dbReference>
<dbReference type="PANTHER" id="PTHR34836:SF1">
    <property type="entry name" value="OS09G0428600 PROTEIN"/>
    <property type="match status" value="1"/>
</dbReference>
<protein>
    <recommendedName>
        <fullName evidence="14">Ionotropic glutamate receptor C-terminal domain-containing protein</fullName>
    </recommendedName>
</protein>
<keyword evidence="16" id="KW-1185">Reference proteome</keyword>
<dbReference type="SMART" id="SM00079">
    <property type="entry name" value="PBPe"/>
    <property type="match status" value="1"/>
</dbReference>
<comment type="caution">
    <text evidence="15">The sequence shown here is derived from an EMBL/GenBank/DDBJ whole genome shotgun (WGS) entry which is preliminary data.</text>
</comment>
<evidence type="ECO:0000256" key="1">
    <source>
        <dbReference type="ARBA" id="ARBA00004141"/>
    </source>
</evidence>
<dbReference type="InterPro" id="IPR019594">
    <property type="entry name" value="Glu/Gly-bd"/>
</dbReference>
<comment type="subunit">
    <text evidence="2">May form heteromers.</text>
</comment>
<dbReference type="InterPro" id="IPR001320">
    <property type="entry name" value="Iontro_rcpt_C"/>
</dbReference>
<evidence type="ECO:0000256" key="5">
    <source>
        <dbReference type="ARBA" id="ARBA00022989"/>
    </source>
</evidence>
<dbReference type="SUPFAM" id="SSF53850">
    <property type="entry name" value="Periplasmic binding protein-like II"/>
    <property type="match status" value="2"/>
</dbReference>
<evidence type="ECO:0000256" key="11">
    <source>
        <dbReference type="ARBA" id="ARBA00023303"/>
    </source>
</evidence>
<evidence type="ECO:0000256" key="3">
    <source>
        <dbReference type="ARBA" id="ARBA00022448"/>
    </source>
</evidence>
<dbReference type="GO" id="GO:0016020">
    <property type="term" value="C:membrane"/>
    <property type="evidence" value="ECO:0007669"/>
    <property type="project" value="UniProtKB-SubCell"/>
</dbReference>
<accession>A0A8X8ZAB2</accession>
<dbReference type="FunFam" id="3.40.190.10:FF:000217">
    <property type="entry name" value="Glutamate receptor"/>
    <property type="match status" value="1"/>
</dbReference>
<keyword evidence="11" id="KW-0407">Ion channel</keyword>
<dbReference type="InterPro" id="IPR044440">
    <property type="entry name" value="GABAb_receptor_plant_PBP1"/>
</dbReference>
<dbReference type="GO" id="GO:0015276">
    <property type="term" value="F:ligand-gated monoatomic ion channel activity"/>
    <property type="evidence" value="ECO:0007669"/>
    <property type="project" value="InterPro"/>
</dbReference>
<evidence type="ECO:0000256" key="13">
    <source>
        <dbReference type="SAM" id="Phobius"/>
    </source>
</evidence>
<reference evidence="15" key="2">
    <citation type="submission" date="2020-08" db="EMBL/GenBank/DDBJ databases">
        <title>Plant Genome Project.</title>
        <authorList>
            <person name="Zhang R.-G."/>
        </authorList>
    </citation>
    <scope>NUCLEOTIDE SEQUENCE</scope>
    <source>
        <strain evidence="15">Huo1</strain>
        <tissue evidence="15">Leaf</tissue>
    </source>
</reference>
<keyword evidence="7 13" id="KW-0472">Membrane</keyword>
<dbReference type="PANTHER" id="PTHR34836">
    <property type="entry name" value="OS06G0188250 PROTEIN"/>
    <property type="match status" value="1"/>
</dbReference>
<keyword evidence="10" id="KW-1071">Ligand-gated ion channel</keyword>
<dbReference type="Gene3D" id="3.40.190.10">
    <property type="entry name" value="Periplasmic binding protein-like II"/>
    <property type="match status" value="3"/>
</dbReference>
<keyword evidence="3" id="KW-0813">Transport</keyword>
<dbReference type="CDD" id="cd13686">
    <property type="entry name" value="GluR_Plant"/>
    <property type="match status" value="1"/>
</dbReference>
<evidence type="ECO:0000256" key="12">
    <source>
        <dbReference type="ARBA" id="ARBA00049638"/>
    </source>
</evidence>
<dbReference type="EMBL" id="PNBA02000015">
    <property type="protein sequence ID" value="KAG6397887.1"/>
    <property type="molecule type" value="Genomic_DNA"/>
</dbReference>
<dbReference type="Gene3D" id="3.40.50.2300">
    <property type="match status" value="4"/>
</dbReference>
<evidence type="ECO:0000313" key="15">
    <source>
        <dbReference type="EMBL" id="KAG6397887.1"/>
    </source>
</evidence>
<dbReference type="InterPro" id="IPR015683">
    <property type="entry name" value="Ionotropic_Glu_rcpt"/>
</dbReference>
<reference evidence="15" key="1">
    <citation type="submission" date="2018-01" db="EMBL/GenBank/DDBJ databases">
        <authorList>
            <person name="Mao J.F."/>
        </authorList>
    </citation>
    <scope>NUCLEOTIDE SEQUENCE</scope>
    <source>
        <strain evidence="15">Huo1</strain>
        <tissue evidence="15">Leaf</tissue>
    </source>
</reference>
<evidence type="ECO:0000256" key="4">
    <source>
        <dbReference type="ARBA" id="ARBA00022692"/>
    </source>
</evidence>
<keyword evidence="6" id="KW-0406">Ion transport</keyword>
<dbReference type="Pfam" id="PF10613">
    <property type="entry name" value="Lig_chan-Glu_bd"/>
    <property type="match status" value="1"/>
</dbReference>
<sequence>MQTCISMAIEDFYSNRDYKTMIEPHFRDSRSDVVTAASAAIDLLKNTQVMAIIGPQRSIQADFVIDIGDKVEVPIISTATSPSVSLKDSSYFIRSAWCSSSQVKAIAAIVKKFGWREIVFVYEDSTYGSGLVPYLTVDLLKSNAVVSQQSVISSDATEDQIRQELGKLIKMRTGVFVVHMLPGLASRFFKVAKEAGMMGKGYAWIIADVLTSLLDSMDPQTMEAMQGVIGVKAYVPKSVQLINFEKRWRKRFLMENPEMDRTELNIFGLWSYDSITVLAEAIERAGVASPQFNRSVDGANLTDLGAIGTSLAGPPLVGWIRNHMSRGLSGDFNISNGQLQPSAFRIVNVNGGKEISVGFWSQQCGISRELKAYDYRVNCSAEKENLDPIVWPGRENKVPKGWEISVNGKKFRVGIPAKIGFNEFLEVEKNEETGVIQATGFCIDVFEKVWENIPYNVPIEYVPLGGEYGGYGELVQKFDEMDLDVFVADITVTASRFKYIDFTFPYSESGVGIVVPIKPNGRKNAWIFMKPLTTGLWLTVGGFFVYTGFVVWVLEHRVNKAFRGPPEQQVGMIFWFSFSTLVFAQRKSRILDASRSLLYETQLVVHIMTGEKVKSNLTRFVVIVWVFVVLVLTSSYTANLTSMLTVDQLQPKTNHLNDLVKNGEFVGYQMGSFVRDFLIDNGIVESASLRGYITVDQFHEALSKGSRNGGVDAIIDELPYIRLLLSKHCNKYTMIGPMYPTSGFGFAFPKGSPLVFDVSPEILRLKEDKDLMVRITKKWLGDEKDCPNANGALRSSQRLNLDSFKGLFVIAGVSSTLALAIFLSRFLYENRYLLESTASVKEKLLGLARIFSREKDESLSSKETRSPDREVGVSAAASPAMSIPCEKYQEGMFSQDEGFSTSSKAIEDFYSNRDYNTMIEPHFRDSRSDVVTAASAAIDLLKNTQVMAIIGPQRSIQADFVIDIGDKVEVPIISTATSPSVSLKNSSYFIRSAWSSSSQVKPIAAIVKKFGWREVIFAYEDSTYGSGLVPYLTVDLLKSNAVISQQSVISSDAKEDQIRQELGKLMKMRTRVSVVHMLPGLASRFFKMAKEAGMMGKGYAWLIADVLTSLLDSMDPQTMETMQGVIGVKAYVPKSGQLNNFEKRWRKRFHMANPEMDRTELNIFGLWSYDSITVLAEAIERAGVTSPQFNRSVDGANLTDLGAIGTSLAGPSLVGWIRNHTSRGLSGAFNINNGQLQPSAFRIVNVNGGKETSVGFWSEQCGISRELKPAGHQDNCSSKTENLDPIVCPGKESKVPKGWEIPVSGEKFRVGVPAKAGSNELIEVKNNEETGAVEQKDLDVFVADITVTASRSKYLDLTFPYTESGVGIVVPIKPNGRMNAWIFMKPLTTGLWLTISAFFVYTGFVIWVLEHHVNKAFRGPPNQQVGMIFWFSFSTLVFAQTALDPPPPPPPRTCLDVDAFGDNGLSFPITNALASPRSFSIVESVDVSKSRFSCKKLKENISKASVEDSPAMRKSPSKLATSRLLLDVFRVPLLASPTHFSEILDISLLAVSLTIPLETSETSGEPLVNACKVAL</sequence>
<keyword evidence="4 13" id="KW-0812">Transmembrane</keyword>
<evidence type="ECO:0000256" key="6">
    <source>
        <dbReference type="ARBA" id="ARBA00023065"/>
    </source>
</evidence>
<gene>
    <name evidence="15" type="ORF">SASPL_139337</name>
</gene>
<dbReference type="FunFam" id="3.40.50.2300:FF:000188">
    <property type="entry name" value="Glutamate receptor"/>
    <property type="match status" value="2"/>
</dbReference>
<evidence type="ECO:0000256" key="2">
    <source>
        <dbReference type="ARBA" id="ARBA00011095"/>
    </source>
</evidence>
<keyword evidence="5 13" id="KW-1133">Transmembrane helix</keyword>
<evidence type="ECO:0000256" key="9">
    <source>
        <dbReference type="ARBA" id="ARBA00023180"/>
    </source>
</evidence>
<dbReference type="SUPFAM" id="SSF53822">
    <property type="entry name" value="Periplasmic binding protein-like I"/>
    <property type="match status" value="2"/>
</dbReference>
<feature type="transmembrane region" description="Helical" evidence="13">
    <location>
        <begin position="617"/>
        <end position="638"/>
    </location>
</feature>
<evidence type="ECO:0000256" key="7">
    <source>
        <dbReference type="ARBA" id="ARBA00023136"/>
    </source>
</evidence>
<feature type="transmembrane region" description="Helical" evidence="13">
    <location>
        <begin position="1387"/>
        <end position="1407"/>
    </location>
</feature>